<dbReference type="Proteomes" id="UP000030645">
    <property type="component" value="Unassembled WGS sequence"/>
</dbReference>
<dbReference type="AlphaFoldDB" id="W9RD58"/>
<reference evidence="3" key="1">
    <citation type="submission" date="2013-01" db="EMBL/GenBank/DDBJ databases">
        <title>Draft Genome Sequence of a Mulberry Tree, Morus notabilis C.K. Schneid.</title>
        <authorList>
            <person name="He N."/>
            <person name="Zhao S."/>
        </authorList>
    </citation>
    <scope>NUCLEOTIDE SEQUENCE</scope>
</reference>
<accession>W9RD58</accession>
<evidence type="ECO:0008006" key="4">
    <source>
        <dbReference type="Google" id="ProtNLM"/>
    </source>
</evidence>
<feature type="region of interest" description="Disordered" evidence="1">
    <location>
        <begin position="15"/>
        <end position="53"/>
    </location>
</feature>
<dbReference type="EMBL" id="KE344881">
    <property type="protein sequence ID" value="EXB83236.1"/>
    <property type="molecule type" value="Genomic_DNA"/>
</dbReference>
<gene>
    <name evidence="2" type="ORF">L484_011530</name>
</gene>
<proteinExistence type="predicted"/>
<dbReference type="STRING" id="981085.W9RD58"/>
<evidence type="ECO:0000313" key="3">
    <source>
        <dbReference type="Proteomes" id="UP000030645"/>
    </source>
</evidence>
<protein>
    <recommendedName>
        <fullName evidence="4">Protein SLOW GREEN 1</fullName>
    </recommendedName>
</protein>
<organism evidence="2 3">
    <name type="scientific">Morus notabilis</name>
    <dbReference type="NCBI Taxonomy" id="981085"/>
    <lineage>
        <taxon>Eukaryota</taxon>
        <taxon>Viridiplantae</taxon>
        <taxon>Streptophyta</taxon>
        <taxon>Embryophyta</taxon>
        <taxon>Tracheophyta</taxon>
        <taxon>Spermatophyta</taxon>
        <taxon>Magnoliopsida</taxon>
        <taxon>eudicotyledons</taxon>
        <taxon>Gunneridae</taxon>
        <taxon>Pentapetalae</taxon>
        <taxon>rosids</taxon>
        <taxon>fabids</taxon>
        <taxon>Rosales</taxon>
        <taxon>Moraceae</taxon>
        <taxon>Moreae</taxon>
        <taxon>Morus</taxon>
    </lineage>
</organism>
<name>W9RD58_9ROSA</name>
<evidence type="ECO:0000256" key="1">
    <source>
        <dbReference type="SAM" id="MobiDB-lite"/>
    </source>
</evidence>
<feature type="compositionally biased region" description="Basic residues" evidence="1">
    <location>
        <begin position="29"/>
        <end position="45"/>
    </location>
</feature>
<keyword evidence="3" id="KW-1185">Reference proteome</keyword>
<evidence type="ECO:0000313" key="2">
    <source>
        <dbReference type="EMBL" id="EXB83236.1"/>
    </source>
</evidence>
<sequence>MRILQCGLPPLSISSLRSCRAPPSPPQSLRRRPRRSASRNRPRTTSRREPRDFRPYLCQGIIYTLLRKKNEAEKQFDKFRRLIPKNHPYREYFDDNMFAMKLFTQHVDREKNGI</sequence>